<name>A0ABS7Y9I2_9BURK</name>
<dbReference type="EMBL" id="JAHYBX010000003">
    <property type="protein sequence ID" value="MCA1856350.1"/>
    <property type="molecule type" value="Genomic_DNA"/>
</dbReference>
<dbReference type="RefSeq" id="WP_225238644.1">
    <property type="nucleotide sequence ID" value="NZ_JAHYBX010000003.1"/>
</dbReference>
<proteinExistence type="predicted"/>
<accession>A0ABS7Y9I2</accession>
<protein>
    <submittedName>
        <fullName evidence="1">Uncharacterized protein</fullName>
    </submittedName>
</protein>
<evidence type="ECO:0000313" key="2">
    <source>
        <dbReference type="Proteomes" id="UP001198602"/>
    </source>
</evidence>
<reference evidence="1 2" key="1">
    <citation type="submission" date="2021-07" db="EMBL/GenBank/DDBJ databases">
        <title>Characterization of Violacein-producing bacteria and related species.</title>
        <authorList>
            <person name="Wilson H.S."/>
            <person name="De Leon M.E."/>
        </authorList>
    </citation>
    <scope>NUCLEOTIDE SEQUENCE [LARGE SCALE GENOMIC DNA]</scope>
    <source>
        <strain evidence="1 2">HSC-2F05</strain>
    </source>
</reference>
<evidence type="ECO:0000313" key="1">
    <source>
        <dbReference type="EMBL" id="MCA1856350.1"/>
    </source>
</evidence>
<comment type="caution">
    <text evidence="1">The sequence shown here is derived from an EMBL/GenBank/DDBJ whole genome shotgun (WGS) entry which is preliminary data.</text>
</comment>
<dbReference type="Proteomes" id="UP001198602">
    <property type="component" value="Unassembled WGS sequence"/>
</dbReference>
<organism evidence="1 2">
    <name type="scientific">Massilia hydrophila</name>
    <dbReference type="NCBI Taxonomy" id="3044279"/>
    <lineage>
        <taxon>Bacteria</taxon>
        <taxon>Pseudomonadati</taxon>
        <taxon>Pseudomonadota</taxon>
        <taxon>Betaproteobacteria</taxon>
        <taxon>Burkholderiales</taxon>
        <taxon>Oxalobacteraceae</taxon>
        <taxon>Telluria group</taxon>
        <taxon>Massilia</taxon>
    </lineage>
</organism>
<gene>
    <name evidence="1" type="ORF">LE190_10500</name>
</gene>
<keyword evidence="2" id="KW-1185">Reference proteome</keyword>
<sequence>MDAFTRHAQAIPDHCKEYTDYPASEEFSVVSAKCGKQYILWLTKANMNKGNDQVASNIADRRLIGVLKRGDVFVSGPFCYDKGDKEIYLSAVMRWHGQKKIRPGNEVIIDAWKPDLGQGRFVRIPRADMKAIRCTISDD</sequence>